<proteinExistence type="predicted"/>
<gene>
    <name evidence="5" type="ORF">NCTC13193_00197</name>
</gene>
<protein>
    <submittedName>
        <fullName evidence="5">Transcriptional regulatory protein, C terminal</fullName>
    </submittedName>
</protein>
<reference evidence="5 6" key="1">
    <citation type="submission" date="2018-12" db="EMBL/GenBank/DDBJ databases">
        <authorList>
            <consortium name="Pathogen Informatics"/>
        </authorList>
    </citation>
    <scope>NUCLEOTIDE SEQUENCE [LARGE SCALE GENOMIC DNA]</scope>
    <source>
        <strain evidence="5 6">NCTC13193</strain>
    </source>
</reference>
<name>A0A448S326_SERFO</name>
<sequence length="245" mass="28300">MLYIINGVILYSPKLKELSLVQEEQNSLVLSNQASRLLMELIKNAGNDLTRDYLLKHTWEDFGLTPSNNNLYSAVSELRKAISSLGITEKFIITIPKVGFKFNCSIDFLPTVTNATKKESEEIKKTSFKDNKLVNLFFAFCMTAFVILYYSIVELKEIEIKKSTPSLVEVFEKCHIYSLDNPLLHIRDKILHNILERANFKEECKTKGYNIYYSDLKSIDDYVFIGACLRSPNNKNTKCFNIRYD</sequence>
<dbReference type="Proteomes" id="UP000270487">
    <property type="component" value="Chromosome"/>
</dbReference>
<evidence type="ECO:0000313" key="6">
    <source>
        <dbReference type="Proteomes" id="UP000270487"/>
    </source>
</evidence>
<accession>A0A448S326</accession>
<evidence type="ECO:0000259" key="4">
    <source>
        <dbReference type="PROSITE" id="PS51755"/>
    </source>
</evidence>
<dbReference type="Pfam" id="PF00486">
    <property type="entry name" value="Trans_reg_C"/>
    <property type="match status" value="1"/>
</dbReference>
<keyword evidence="3" id="KW-0472">Membrane</keyword>
<dbReference type="CDD" id="cd00383">
    <property type="entry name" value="trans_reg_C"/>
    <property type="match status" value="1"/>
</dbReference>
<evidence type="ECO:0000256" key="3">
    <source>
        <dbReference type="SAM" id="Phobius"/>
    </source>
</evidence>
<dbReference type="GO" id="GO:0006355">
    <property type="term" value="P:regulation of DNA-templated transcription"/>
    <property type="evidence" value="ECO:0007669"/>
    <property type="project" value="InterPro"/>
</dbReference>
<organism evidence="5 6">
    <name type="scientific">Serratia fonticola</name>
    <dbReference type="NCBI Taxonomy" id="47917"/>
    <lineage>
        <taxon>Bacteria</taxon>
        <taxon>Pseudomonadati</taxon>
        <taxon>Pseudomonadota</taxon>
        <taxon>Gammaproteobacteria</taxon>
        <taxon>Enterobacterales</taxon>
        <taxon>Yersiniaceae</taxon>
        <taxon>Serratia</taxon>
    </lineage>
</organism>
<keyword evidence="3" id="KW-1133">Transmembrane helix</keyword>
<dbReference type="GO" id="GO:0003677">
    <property type="term" value="F:DNA binding"/>
    <property type="evidence" value="ECO:0007669"/>
    <property type="project" value="UniProtKB-UniRule"/>
</dbReference>
<evidence type="ECO:0000256" key="2">
    <source>
        <dbReference type="PROSITE-ProRule" id="PRU01091"/>
    </source>
</evidence>
<dbReference type="Gene3D" id="1.10.10.10">
    <property type="entry name" value="Winged helix-like DNA-binding domain superfamily/Winged helix DNA-binding domain"/>
    <property type="match status" value="1"/>
</dbReference>
<evidence type="ECO:0000256" key="1">
    <source>
        <dbReference type="ARBA" id="ARBA00023125"/>
    </source>
</evidence>
<dbReference type="GeneID" id="30323799"/>
<dbReference type="AlphaFoldDB" id="A0A448S326"/>
<dbReference type="PROSITE" id="PS51755">
    <property type="entry name" value="OMPR_PHOB"/>
    <property type="match status" value="1"/>
</dbReference>
<dbReference type="GO" id="GO:0000160">
    <property type="term" value="P:phosphorelay signal transduction system"/>
    <property type="evidence" value="ECO:0007669"/>
    <property type="project" value="InterPro"/>
</dbReference>
<keyword evidence="1 2" id="KW-0238">DNA-binding</keyword>
<dbReference type="InterPro" id="IPR036388">
    <property type="entry name" value="WH-like_DNA-bd_sf"/>
</dbReference>
<dbReference type="SMART" id="SM00862">
    <property type="entry name" value="Trans_reg_C"/>
    <property type="match status" value="1"/>
</dbReference>
<dbReference type="InterPro" id="IPR016032">
    <property type="entry name" value="Sig_transdc_resp-reg_C-effctor"/>
</dbReference>
<feature type="DNA-binding region" description="OmpR/PhoB-type" evidence="2">
    <location>
        <begin position="1"/>
        <end position="104"/>
    </location>
</feature>
<dbReference type="RefSeq" id="WP_024484220.1">
    <property type="nucleotide sequence ID" value="NZ_CAMKUH010000007.1"/>
</dbReference>
<dbReference type="EMBL" id="LR134492">
    <property type="protein sequence ID" value="VEI62108.1"/>
    <property type="molecule type" value="Genomic_DNA"/>
</dbReference>
<feature type="transmembrane region" description="Helical" evidence="3">
    <location>
        <begin position="133"/>
        <end position="152"/>
    </location>
</feature>
<dbReference type="InterPro" id="IPR001867">
    <property type="entry name" value="OmpR/PhoB-type_DNA-bd"/>
</dbReference>
<evidence type="ECO:0000313" key="5">
    <source>
        <dbReference type="EMBL" id="VEI62108.1"/>
    </source>
</evidence>
<keyword evidence="3" id="KW-0812">Transmembrane</keyword>
<dbReference type="SUPFAM" id="SSF46894">
    <property type="entry name" value="C-terminal effector domain of the bipartite response regulators"/>
    <property type="match status" value="1"/>
</dbReference>
<feature type="domain" description="OmpR/PhoB-type" evidence="4">
    <location>
        <begin position="1"/>
        <end position="104"/>
    </location>
</feature>